<proteinExistence type="predicted"/>
<reference evidence="4 5" key="1">
    <citation type="submission" date="2019-04" db="EMBL/GenBank/DDBJ databases">
        <title>High contiguity whole genome sequence and gene annotation resource for two Venturia nashicola isolates.</title>
        <authorList>
            <person name="Prokchorchik M."/>
            <person name="Won K."/>
            <person name="Lee Y."/>
            <person name="Choi E.D."/>
            <person name="Segonzac C."/>
            <person name="Sohn K.H."/>
        </authorList>
    </citation>
    <scope>NUCLEOTIDE SEQUENCE [LARGE SCALE GENOMIC DNA]</scope>
    <source>
        <strain evidence="4 5">PRI2</strain>
    </source>
</reference>
<dbReference type="Gene3D" id="3.60.20.40">
    <property type="match status" value="1"/>
</dbReference>
<dbReference type="AlphaFoldDB" id="A0A4Z1PFR0"/>
<feature type="binding site" evidence="2">
    <location>
        <begin position="385"/>
        <end position="387"/>
    </location>
    <ligand>
        <name>L-glutamate</name>
        <dbReference type="ChEBI" id="CHEBI:29985"/>
    </ligand>
</feature>
<feature type="active site" description="Nucleophile" evidence="1">
    <location>
        <position position="367"/>
    </location>
</feature>
<protein>
    <recommendedName>
        <fullName evidence="3">Glutathione hydrolase</fullName>
        <ecNumber evidence="3">2.3.2.2</ecNumber>
        <ecNumber evidence="3">3.4.19.13</ecNumber>
    </recommendedName>
    <alternativeName>
        <fullName evidence="3">Gamma-glutamyltransferase</fullName>
    </alternativeName>
    <alternativeName>
        <fullName evidence="3">Gamma-glutamyltranspeptidase</fullName>
    </alternativeName>
</protein>
<feature type="binding site" evidence="2">
    <location>
        <position position="460"/>
    </location>
    <ligand>
        <name>L-glutamate</name>
        <dbReference type="ChEBI" id="CHEBI:29985"/>
    </ligand>
</feature>
<dbReference type="Gene3D" id="1.10.246.130">
    <property type="match status" value="1"/>
</dbReference>
<evidence type="ECO:0000313" key="4">
    <source>
        <dbReference type="EMBL" id="TID27783.1"/>
    </source>
</evidence>
<comment type="function">
    <text evidence="3">Cleaves the gamma-glutamyl peptide bond of glutathione and glutathione conjugates.</text>
</comment>
<dbReference type="InterPro" id="IPR043138">
    <property type="entry name" value="GGT_lsub"/>
</dbReference>
<evidence type="ECO:0000256" key="2">
    <source>
        <dbReference type="PIRSR" id="PIRSR600101-2"/>
    </source>
</evidence>
<dbReference type="STRING" id="86259.A0A4Z1PFR0"/>
<accession>A0A4Z1PFR0</accession>
<comment type="catalytic activity">
    <reaction evidence="3">
        <text>an N-terminal (5-L-glutamyl)-[peptide] + an alpha-amino acid = 5-L-glutamyl amino acid + an N-terminal L-alpha-aminoacyl-[peptide]</text>
        <dbReference type="Rhea" id="RHEA:23904"/>
        <dbReference type="Rhea" id="RHEA-COMP:9780"/>
        <dbReference type="Rhea" id="RHEA-COMP:9795"/>
        <dbReference type="ChEBI" id="CHEBI:77644"/>
        <dbReference type="ChEBI" id="CHEBI:78597"/>
        <dbReference type="ChEBI" id="CHEBI:78599"/>
        <dbReference type="ChEBI" id="CHEBI:78608"/>
        <dbReference type="EC" id="2.3.2.2"/>
    </reaction>
</comment>
<organism evidence="4 5">
    <name type="scientific">Venturia nashicola</name>
    <dbReference type="NCBI Taxonomy" id="86259"/>
    <lineage>
        <taxon>Eukaryota</taxon>
        <taxon>Fungi</taxon>
        <taxon>Dikarya</taxon>
        <taxon>Ascomycota</taxon>
        <taxon>Pezizomycotina</taxon>
        <taxon>Dothideomycetes</taxon>
        <taxon>Pleosporomycetidae</taxon>
        <taxon>Venturiales</taxon>
        <taxon>Venturiaceae</taxon>
        <taxon>Venturia</taxon>
    </lineage>
</organism>
<dbReference type="EC" id="2.3.2.2" evidence="3"/>
<dbReference type="EC" id="3.4.19.13" evidence="3"/>
<dbReference type="PANTHER" id="PTHR11686:SF62">
    <property type="entry name" value="GLUTATHIONE HYDROLASE"/>
    <property type="match status" value="1"/>
</dbReference>
<dbReference type="EMBL" id="SNSC02000001">
    <property type="protein sequence ID" value="TID27783.1"/>
    <property type="molecule type" value="Genomic_DNA"/>
</dbReference>
<dbReference type="InterPro" id="IPR043137">
    <property type="entry name" value="GGT_ssub_C"/>
</dbReference>
<sequence>MAPLLSYLTSQLALGSPLHSYSEPRLGGVASESAICSKIGTSILLRGGNAADAIVATTICVGVQGMYHSGIGGGGFATIRAPNGSYFDLDFRETAPASAFEDMYKNESLASIWGGLSCGVPGELRGLEWIHRNFGVLSWREVFMPGVELARNGWRIGRDLSDAMDSLEQGKFLYEEEEWSRDFAPNGTVLGLGDWISRKRYADTLEKIANEGADVFYNGEMAEDLVKAVNANNGSMTVEDLRDYKVQLRESASIKYRGYKLTSNSAPASGVVSLAVMNIVEGYEDFGWNENLNLSTHRLDEATRWAYGMRMKLGDPSFVDDDLSEYQKDMLAPSTGKDVRANISDTKAYSEDHYNPEGFATLDNHGTSHISVADASGLAISLTTTINLFFGSKVMIPETGIIMNDEMNDFSIPGRKNVFGYEPHPANFIRPGKRPLSSISPTIVEHDNGSLYFVIGSAGGSRIPTAVIQQLWYVLDRNMSVSTSIEQPRFHDQLQPDLMALEWPQDENAGGGWMVKRGRQRFGYDNTTAAYLRELGHNITWMAPHMSSVQGVRVIGNGTFEAAGEARQLNSGGFAV</sequence>
<keyword evidence="5" id="KW-1185">Reference proteome</keyword>
<name>A0A4Z1PFR0_9PEZI</name>
<dbReference type="GO" id="GO:0036374">
    <property type="term" value="F:glutathione hydrolase activity"/>
    <property type="evidence" value="ECO:0007669"/>
    <property type="project" value="UniProtKB-UniRule"/>
</dbReference>
<dbReference type="InterPro" id="IPR029055">
    <property type="entry name" value="Ntn_hydrolases_N"/>
</dbReference>
<dbReference type="GO" id="GO:0006751">
    <property type="term" value="P:glutathione catabolic process"/>
    <property type="evidence" value="ECO:0007669"/>
    <property type="project" value="UniProtKB-UniRule"/>
</dbReference>
<evidence type="ECO:0000256" key="3">
    <source>
        <dbReference type="RuleBase" id="RU368068"/>
    </source>
</evidence>
<dbReference type="NCBIfam" id="TIGR00066">
    <property type="entry name" value="g_glut_trans"/>
    <property type="match status" value="1"/>
</dbReference>
<dbReference type="Pfam" id="PF01019">
    <property type="entry name" value="G_glu_transpept"/>
    <property type="match status" value="1"/>
</dbReference>
<dbReference type="UniPathway" id="UPA00204"/>
<dbReference type="PANTHER" id="PTHR11686">
    <property type="entry name" value="GAMMA GLUTAMYL TRANSPEPTIDASE"/>
    <property type="match status" value="1"/>
</dbReference>
<dbReference type="GO" id="GO:0005886">
    <property type="term" value="C:plasma membrane"/>
    <property type="evidence" value="ECO:0007669"/>
    <property type="project" value="TreeGrafter"/>
</dbReference>
<comment type="pathway">
    <text evidence="3">Sulfur metabolism; glutathione metabolism.</text>
</comment>
<comment type="catalytic activity">
    <reaction evidence="3">
        <text>an S-substituted glutathione + H2O = an S-substituted L-cysteinylglycine + L-glutamate</text>
        <dbReference type="Rhea" id="RHEA:59468"/>
        <dbReference type="ChEBI" id="CHEBI:15377"/>
        <dbReference type="ChEBI" id="CHEBI:29985"/>
        <dbReference type="ChEBI" id="CHEBI:90779"/>
        <dbReference type="ChEBI" id="CHEBI:143103"/>
        <dbReference type="EC" id="3.4.19.13"/>
    </reaction>
</comment>
<feature type="binding site" evidence="2">
    <location>
        <position position="409"/>
    </location>
    <ligand>
        <name>L-glutamate</name>
        <dbReference type="ChEBI" id="CHEBI:29985"/>
    </ligand>
</feature>
<dbReference type="Proteomes" id="UP000298493">
    <property type="component" value="Unassembled WGS sequence"/>
</dbReference>
<keyword evidence="3" id="KW-0378">Hydrolase</keyword>
<keyword evidence="3" id="KW-0808">Transferase</keyword>
<feature type="binding site" evidence="2">
    <location>
        <position position="92"/>
    </location>
    <ligand>
        <name>L-glutamate</name>
        <dbReference type="ChEBI" id="CHEBI:29985"/>
    </ligand>
</feature>
<evidence type="ECO:0000256" key="1">
    <source>
        <dbReference type="PIRSR" id="PIRSR600101-1"/>
    </source>
</evidence>
<feature type="binding site" evidence="2">
    <location>
        <begin position="437"/>
        <end position="438"/>
    </location>
    <ligand>
        <name>L-glutamate</name>
        <dbReference type="ChEBI" id="CHEBI:29985"/>
    </ligand>
</feature>
<comment type="catalytic activity">
    <reaction evidence="3">
        <text>glutathione + H2O = L-cysteinylglycine + L-glutamate</text>
        <dbReference type="Rhea" id="RHEA:28807"/>
        <dbReference type="ChEBI" id="CHEBI:15377"/>
        <dbReference type="ChEBI" id="CHEBI:29985"/>
        <dbReference type="ChEBI" id="CHEBI:57925"/>
        <dbReference type="ChEBI" id="CHEBI:61694"/>
        <dbReference type="EC" id="3.4.19.13"/>
    </reaction>
</comment>
<gene>
    <name evidence="4" type="ORF">E6O75_ATG00550</name>
</gene>
<dbReference type="GO" id="GO:0103068">
    <property type="term" value="F:leukotriene C4 gamma-glutamyl transferase activity"/>
    <property type="evidence" value="ECO:0007669"/>
    <property type="project" value="UniProtKB-EC"/>
</dbReference>
<dbReference type="InterPro" id="IPR000101">
    <property type="entry name" value="GGT_peptidase"/>
</dbReference>
<dbReference type="OrthoDB" id="1081007at2759"/>
<dbReference type="FunFam" id="3.60.20.40:FF:000008">
    <property type="entry name" value="Gamma-glutamyltranspeptidase (Eurofung)"/>
    <property type="match status" value="1"/>
</dbReference>
<evidence type="ECO:0000313" key="5">
    <source>
        <dbReference type="Proteomes" id="UP000298493"/>
    </source>
</evidence>
<comment type="caution">
    <text evidence="4">The sequence shown here is derived from an EMBL/GenBank/DDBJ whole genome shotgun (WGS) entry which is preliminary data.</text>
</comment>
<dbReference type="PRINTS" id="PR01210">
    <property type="entry name" value="GGTRANSPTASE"/>
</dbReference>
<keyword evidence="3" id="KW-0012">Acyltransferase</keyword>
<dbReference type="SUPFAM" id="SSF56235">
    <property type="entry name" value="N-terminal nucleophile aminohydrolases (Ntn hydrolases)"/>
    <property type="match status" value="1"/>
</dbReference>